<dbReference type="EMBL" id="KN822064">
    <property type="protein sequence ID" value="KIM60249.1"/>
    <property type="molecule type" value="Genomic_DNA"/>
</dbReference>
<reference evidence="2" key="2">
    <citation type="submission" date="2015-01" db="EMBL/GenBank/DDBJ databases">
        <title>Evolutionary Origins and Diversification of the Mycorrhizal Mutualists.</title>
        <authorList>
            <consortium name="DOE Joint Genome Institute"/>
            <consortium name="Mycorrhizal Genomics Consortium"/>
            <person name="Kohler A."/>
            <person name="Kuo A."/>
            <person name="Nagy L.G."/>
            <person name="Floudas D."/>
            <person name="Copeland A."/>
            <person name="Barry K.W."/>
            <person name="Cichocki N."/>
            <person name="Veneault-Fourrey C."/>
            <person name="LaButti K."/>
            <person name="Lindquist E.A."/>
            <person name="Lipzen A."/>
            <person name="Lundell T."/>
            <person name="Morin E."/>
            <person name="Murat C."/>
            <person name="Riley R."/>
            <person name="Ohm R."/>
            <person name="Sun H."/>
            <person name="Tunlid A."/>
            <person name="Henrissat B."/>
            <person name="Grigoriev I.V."/>
            <person name="Hibbett D.S."/>
            <person name="Martin F."/>
        </authorList>
    </citation>
    <scope>NUCLEOTIDE SEQUENCE [LARGE SCALE GENOMIC DNA]</scope>
    <source>
        <strain evidence="2">Foug A</strain>
    </source>
</reference>
<name>A0A0C3DVM3_9AGAM</name>
<gene>
    <name evidence="1" type="ORF">SCLCIDRAFT_964246</name>
</gene>
<evidence type="ECO:0000313" key="2">
    <source>
        <dbReference type="Proteomes" id="UP000053989"/>
    </source>
</evidence>
<dbReference type="InParanoid" id="A0A0C3DVM3"/>
<dbReference type="HOGENOM" id="CLU_2110432_0_0_1"/>
<evidence type="ECO:0000313" key="1">
    <source>
        <dbReference type="EMBL" id="KIM60249.1"/>
    </source>
</evidence>
<reference evidence="1 2" key="1">
    <citation type="submission" date="2014-04" db="EMBL/GenBank/DDBJ databases">
        <authorList>
            <consortium name="DOE Joint Genome Institute"/>
            <person name="Kuo A."/>
            <person name="Kohler A."/>
            <person name="Nagy L.G."/>
            <person name="Floudas D."/>
            <person name="Copeland A."/>
            <person name="Barry K.W."/>
            <person name="Cichocki N."/>
            <person name="Veneault-Fourrey C."/>
            <person name="LaButti K."/>
            <person name="Lindquist E.A."/>
            <person name="Lipzen A."/>
            <person name="Lundell T."/>
            <person name="Morin E."/>
            <person name="Murat C."/>
            <person name="Sun H."/>
            <person name="Tunlid A."/>
            <person name="Henrissat B."/>
            <person name="Grigoriev I.V."/>
            <person name="Hibbett D.S."/>
            <person name="Martin F."/>
            <person name="Nordberg H.P."/>
            <person name="Cantor M.N."/>
            <person name="Hua S.X."/>
        </authorList>
    </citation>
    <scope>NUCLEOTIDE SEQUENCE [LARGE SCALE GENOMIC DNA]</scope>
    <source>
        <strain evidence="1 2">Foug A</strain>
    </source>
</reference>
<keyword evidence="2" id="KW-1185">Reference proteome</keyword>
<organism evidence="1 2">
    <name type="scientific">Scleroderma citrinum Foug A</name>
    <dbReference type="NCBI Taxonomy" id="1036808"/>
    <lineage>
        <taxon>Eukaryota</taxon>
        <taxon>Fungi</taxon>
        <taxon>Dikarya</taxon>
        <taxon>Basidiomycota</taxon>
        <taxon>Agaricomycotina</taxon>
        <taxon>Agaricomycetes</taxon>
        <taxon>Agaricomycetidae</taxon>
        <taxon>Boletales</taxon>
        <taxon>Sclerodermatineae</taxon>
        <taxon>Sclerodermataceae</taxon>
        <taxon>Scleroderma</taxon>
    </lineage>
</organism>
<accession>A0A0C3DVM3</accession>
<sequence>MSVPCASKPCVSVYLHSWFEGWGWVLGFYGSGRSTTYVSPDLNVVTLTFQVLSSPNGRALLRRRVEMKAKVAWSPIGWVNPYSFERLAVCCGFGLIGDVHDNRVLTCTYSSGLCI</sequence>
<dbReference type="AlphaFoldDB" id="A0A0C3DVM3"/>
<proteinExistence type="predicted"/>
<dbReference type="Proteomes" id="UP000053989">
    <property type="component" value="Unassembled WGS sequence"/>
</dbReference>
<protein>
    <submittedName>
        <fullName evidence="1">Uncharacterized protein</fullName>
    </submittedName>
</protein>